<dbReference type="EMBL" id="JAPWDV010000001">
    <property type="protein sequence ID" value="KAJ6223258.1"/>
    <property type="molecule type" value="Genomic_DNA"/>
</dbReference>
<feature type="region of interest" description="Disordered" evidence="1">
    <location>
        <begin position="442"/>
        <end position="467"/>
    </location>
</feature>
<dbReference type="OMA" id="PYLQAQN"/>
<dbReference type="Pfam" id="PF15891">
    <property type="entry name" value="Nuc_deoxyri_tr2"/>
    <property type="match status" value="1"/>
</dbReference>
<feature type="region of interest" description="Disordered" evidence="1">
    <location>
        <begin position="585"/>
        <end position="676"/>
    </location>
</feature>
<dbReference type="AlphaFoldDB" id="A0A9Q0MDQ9"/>
<proteinExistence type="predicted"/>
<comment type="caution">
    <text evidence="2">The sequence shown here is derived from an EMBL/GenBank/DDBJ whole genome shotgun (WGS) entry which is preliminary data.</text>
</comment>
<keyword evidence="3" id="KW-1185">Reference proteome</keyword>
<dbReference type="GO" id="GO:0005886">
    <property type="term" value="C:plasma membrane"/>
    <property type="evidence" value="ECO:0007669"/>
    <property type="project" value="TreeGrafter"/>
</dbReference>
<feature type="compositionally biased region" description="Low complexity" evidence="1">
    <location>
        <begin position="588"/>
        <end position="605"/>
    </location>
</feature>
<dbReference type="FunFam" id="3.40.50.450:FF:000017">
    <property type="entry name" value="Raw, isoform D"/>
    <property type="match status" value="1"/>
</dbReference>
<evidence type="ECO:0008006" key="4">
    <source>
        <dbReference type="Google" id="ProtNLM"/>
    </source>
</evidence>
<name>A0A9Q0MDQ9_BLOTA</name>
<organism evidence="2 3">
    <name type="scientific">Blomia tropicalis</name>
    <name type="common">Mite</name>
    <dbReference type="NCBI Taxonomy" id="40697"/>
    <lineage>
        <taxon>Eukaryota</taxon>
        <taxon>Metazoa</taxon>
        <taxon>Ecdysozoa</taxon>
        <taxon>Arthropoda</taxon>
        <taxon>Chelicerata</taxon>
        <taxon>Arachnida</taxon>
        <taxon>Acari</taxon>
        <taxon>Acariformes</taxon>
        <taxon>Sarcoptiformes</taxon>
        <taxon>Astigmata</taxon>
        <taxon>Glycyphagoidea</taxon>
        <taxon>Echimyopodidae</taxon>
        <taxon>Blomia</taxon>
    </lineage>
</organism>
<protein>
    <recommendedName>
        <fullName evidence="4">Raw</fullName>
    </recommendedName>
</protein>
<accession>A0A9Q0MDQ9</accession>
<feature type="compositionally biased region" description="Polar residues" evidence="1">
    <location>
        <begin position="619"/>
        <end position="640"/>
    </location>
</feature>
<sequence>MIQFLILIVERLLIITIRTNLTELFKSCQNRIHSTKGVISIIIVFYWDLATDTVWFWMMPASHLYGTLTRKLFDIWRQAPISADQQGSNDCSNDIVDGVDAHTIGIESKHRPMVIEIQQLFHSIEIYPTESQVYEMIQCANRCSLPQSSMTNDNGSDVRRSNKDYTLTFGEFCFFANELINSYRQNIPPPRPLSQSNTFIRKLERAQQISDPPSENETNFDVFLGGSCNPTRWRKEIVIPELKRHGITYYNPQVEHWGPQLIELESYAKQNSEILFFVVDNQTRAIASMIEVAFLASAQRKLILVVNDLPGPKCKIVNDELSVEEYENLIKGRAFLRDVVERQGIPIFSQIPVALKSAIRVLREGIWPQDLTPPEDDIIPVKMGHISLGDKIIKTFKVFESFKNANDQFTFAELRLAYRTLNSIDLPKDLIKQLARCHLENHVGKDSTSSPSLSRSSSSDDHEDDQYEIVGSSTVTKKITKSRSRKNRKLKKLQNIFPSDSTDSIPPLDEIVIDFDQFCCILSELSEKVRQQTETVQSGDGVTSETDQMLARTILQFPSKMLEKVGNIFNVFSIMNFKTMLSISNDDQQQQMSNKRDQQQQQQSSTNVNNRLFIPGGNMNDSNNNKLRPPQIVQQNPHNNHLSHDNSFLLGNLPTKRSSSQIDRPRHSSQRHSLSPSFLSSVSIDAQHLANIQPNGGSYPYHLRPQQYLPQRSISSSLFHHRHSYSSPHLANHPLYQTSLYDMPSSSSSLRPHASTSSITSLLYDNFTDLYIGGSLEENFLNQNIIPLLKKYSITYSTLKADRWTSQRMIPLEAKNVEKSRVLLFLITKNSIDISFMIMAAHYVGLCYNVVLCIQYIDSSSPFVISDGNKETWLSTDAIKDYNRGRSYLSDLATKVGVPVFSDINESVQNCIEKIQSFD</sequence>
<gene>
    <name evidence="2" type="ORF">RDWZM_001803</name>
</gene>
<feature type="compositionally biased region" description="Low complexity" evidence="1">
    <location>
        <begin position="446"/>
        <end position="457"/>
    </location>
</feature>
<dbReference type="InterPro" id="IPR039470">
    <property type="entry name" value="Nuc_deoxyri_tr2"/>
</dbReference>
<dbReference type="PANTHER" id="PTHR36300">
    <property type="entry name" value="RAW, ISOFORM A"/>
    <property type="match status" value="1"/>
</dbReference>
<dbReference type="Gene3D" id="3.40.50.450">
    <property type="match status" value="1"/>
</dbReference>
<dbReference type="PANTHER" id="PTHR36300:SF1">
    <property type="entry name" value="RAW, ISOFORM A"/>
    <property type="match status" value="1"/>
</dbReference>
<evidence type="ECO:0000313" key="2">
    <source>
        <dbReference type="EMBL" id="KAJ6223258.1"/>
    </source>
</evidence>
<dbReference type="Proteomes" id="UP001142055">
    <property type="component" value="Chromosome 1"/>
</dbReference>
<reference evidence="2" key="1">
    <citation type="submission" date="2022-12" db="EMBL/GenBank/DDBJ databases">
        <title>Genome assemblies of Blomia tropicalis.</title>
        <authorList>
            <person name="Cui Y."/>
        </authorList>
    </citation>
    <scope>NUCLEOTIDE SEQUENCE</scope>
    <source>
        <tissue evidence="2">Adult mites</tissue>
    </source>
</reference>
<evidence type="ECO:0000256" key="1">
    <source>
        <dbReference type="SAM" id="MobiDB-lite"/>
    </source>
</evidence>
<evidence type="ECO:0000313" key="3">
    <source>
        <dbReference type="Proteomes" id="UP001142055"/>
    </source>
</evidence>